<dbReference type="InterPro" id="IPR057770">
    <property type="entry name" value="YscD/Y4YQ_C"/>
</dbReference>
<keyword evidence="4" id="KW-1185">Reference proteome</keyword>
<dbReference type="Pfam" id="PF16697">
    <property type="entry name" value="Yop-YscD_cpl"/>
    <property type="match status" value="1"/>
</dbReference>
<feature type="domain" description="YscD/Y4YQ C-terminal" evidence="2">
    <location>
        <begin position="370"/>
        <end position="408"/>
    </location>
</feature>
<proteinExistence type="predicted"/>
<dbReference type="RefSeq" id="WP_202833262.1">
    <property type="nucleotide sequence ID" value="NZ_JAETWB010000010.1"/>
</dbReference>
<gene>
    <name evidence="3" type="ORF">JMJ56_18535</name>
</gene>
<dbReference type="SUPFAM" id="SSF49879">
    <property type="entry name" value="SMAD/FHA domain"/>
    <property type="match status" value="1"/>
</dbReference>
<dbReference type="InterPro" id="IPR032030">
    <property type="entry name" value="YscD_cytoplasmic_dom"/>
</dbReference>
<protein>
    <recommendedName>
        <fullName evidence="5">Type III secretion apparatus protein, YscD/HrpQ family</fullName>
    </recommendedName>
</protein>
<reference evidence="3 4" key="1">
    <citation type="submission" date="2021-01" db="EMBL/GenBank/DDBJ databases">
        <title>Belnapia mucosa sp. nov. and Belnapia arida sp. nov., isolated from the Tabernas Desert (Almeria, Spain).</title>
        <authorList>
            <person name="Molina-Menor E."/>
            <person name="Vidal-Verdu A."/>
            <person name="Calonge A."/>
            <person name="Satari L."/>
            <person name="Pereto J."/>
            <person name="Porcar M."/>
        </authorList>
    </citation>
    <scope>NUCLEOTIDE SEQUENCE [LARGE SCALE GENOMIC DNA]</scope>
    <source>
        <strain evidence="3 4">T18</strain>
    </source>
</reference>
<dbReference type="InterPro" id="IPR008984">
    <property type="entry name" value="SMAD_FHA_dom_sf"/>
</dbReference>
<evidence type="ECO:0000313" key="4">
    <source>
        <dbReference type="Proteomes" id="UP000660885"/>
    </source>
</evidence>
<organism evidence="3 4">
    <name type="scientific">Belnapia arida</name>
    <dbReference type="NCBI Taxonomy" id="2804533"/>
    <lineage>
        <taxon>Bacteria</taxon>
        <taxon>Pseudomonadati</taxon>
        <taxon>Pseudomonadota</taxon>
        <taxon>Alphaproteobacteria</taxon>
        <taxon>Acetobacterales</taxon>
        <taxon>Roseomonadaceae</taxon>
        <taxon>Belnapia</taxon>
    </lineage>
</organism>
<comment type="caution">
    <text evidence="3">The sequence shown here is derived from an EMBL/GenBank/DDBJ whole genome shotgun (WGS) entry which is preliminary data.</text>
</comment>
<name>A0ABS1U5T1_9PROT</name>
<dbReference type="Proteomes" id="UP000660885">
    <property type="component" value="Unassembled WGS sequence"/>
</dbReference>
<evidence type="ECO:0008006" key="5">
    <source>
        <dbReference type="Google" id="ProtNLM"/>
    </source>
</evidence>
<accession>A0ABS1U5T1</accession>
<evidence type="ECO:0000313" key="3">
    <source>
        <dbReference type="EMBL" id="MBL6080022.1"/>
    </source>
</evidence>
<evidence type="ECO:0000259" key="2">
    <source>
        <dbReference type="Pfam" id="PF23893"/>
    </source>
</evidence>
<evidence type="ECO:0000259" key="1">
    <source>
        <dbReference type="Pfam" id="PF16697"/>
    </source>
</evidence>
<dbReference type="Gene3D" id="2.60.200.20">
    <property type="match status" value="1"/>
</dbReference>
<sequence>MLHVLDGPSKGGEIVLAEGEWLVGSGPEADVTFVEPMLAPAHLRIRLVEGAVFIAALGDDVLVGGVPLTAGEERTLAALTPVKVGATSFALGPCEADWNSIALNAPTQVLLASAGEDTMQAMARETPSPERLSRRAPWLAAAAAVLVTAGAAARWALAPVPPPPAAPTASPVERTRTVLASLEMSGTVAAAASGDRVAVTGQVASDEQVARLVAALRWAGVAADVSVITDAMLAESILTVVRSFTPDASVQVVGPGHVELDGFMPGGDDAVESMIRQLRTDVPGLRQAVDRMVTPARARAALEQALPANGIVAGVQISATSRGFRVVGEGSPEGIARWPDVAREFEARFGHWLQLEAELLPTATVEPSGVKLGHEPYLVMGDGQRLGIGDRIGEAWRITAIEARKLRAASAAGEIELPYARPPNWVMEDGTNER</sequence>
<feature type="domain" description="YscD cytoplasmic" evidence="1">
    <location>
        <begin position="4"/>
        <end position="93"/>
    </location>
</feature>
<dbReference type="EMBL" id="JAETWB010000010">
    <property type="protein sequence ID" value="MBL6080022.1"/>
    <property type="molecule type" value="Genomic_DNA"/>
</dbReference>
<dbReference type="Pfam" id="PF23893">
    <property type="entry name" value="Y4YQ_C"/>
    <property type="match status" value="1"/>
</dbReference>